<organism evidence="5 6">
    <name type="scientific">Paenibacillus anaericanus</name>
    <dbReference type="NCBI Taxonomy" id="170367"/>
    <lineage>
        <taxon>Bacteria</taxon>
        <taxon>Bacillati</taxon>
        <taxon>Bacillota</taxon>
        <taxon>Bacilli</taxon>
        <taxon>Bacillales</taxon>
        <taxon>Paenibacillaceae</taxon>
        <taxon>Paenibacillus</taxon>
    </lineage>
</organism>
<dbReference type="EMBL" id="RZNY01000030">
    <property type="protein sequence ID" value="RUT41436.1"/>
    <property type="molecule type" value="Genomic_DNA"/>
</dbReference>
<evidence type="ECO:0000313" key="5">
    <source>
        <dbReference type="EMBL" id="RUT41436.1"/>
    </source>
</evidence>
<evidence type="ECO:0000256" key="2">
    <source>
        <dbReference type="ARBA" id="ARBA00023125"/>
    </source>
</evidence>
<dbReference type="InterPro" id="IPR003313">
    <property type="entry name" value="AraC-bd"/>
</dbReference>
<gene>
    <name evidence="5" type="ORF">EJP82_23525</name>
</gene>
<name>A0A433Y1H6_9BACL</name>
<evidence type="ECO:0000259" key="4">
    <source>
        <dbReference type="PROSITE" id="PS01124"/>
    </source>
</evidence>
<dbReference type="InterPro" id="IPR020449">
    <property type="entry name" value="Tscrpt_reg_AraC-type_HTH"/>
</dbReference>
<dbReference type="Gene3D" id="1.10.10.60">
    <property type="entry name" value="Homeodomain-like"/>
    <property type="match status" value="2"/>
</dbReference>
<dbReference type="PANTHER" id="PTHR43280">
    <property type="entry name" value="ARAC-FAMILY TRANSCRIPTIONAL REGULATOR"/>
    <property type="match status" value="1"/>
</dbReference>
<dbReference type="Pfam" id="PF02311">
    <property type="entry name" value="AraC_binding"/>
    <property type="match status" value="1"/>
</dbReference>
<reference evidence="5 6" key="1">
    <citation type="submission" date="2018-12" db="EMBL/GenBank/DDBJ databases">
        <authorList>
            <person name="Sun L."/>
            <person name="Chen Z."/>
        </authorList>
    </citation>
    <scope>NUCLEOTIDE SEQUENCE [LARGE SCALE GENOMIC DNA]</scope>
    <source>
        <strain evidence="5 6">DSM 15890</strain>
    </source>
</reference>
<dbReference type="PROSITE" id="PS01124">
    <property type="entry name" value="HTH_ARAC_FAMILY_2"/>
    <property type="match status" value="1"/>
</dbReference>
<keyword evidence="2" id="KW-0238">DNA-binding</keyword>
<dbReference type="PANTHER" id="PTHR43280:SF28">
    <property type="entry name" value="HTH-TYPE TRANSCRIPTIONAL ACTIVATOR RHAS"/>
    <property type="match status" value="1"/>
</dbReference>
<feature type="domain" description="HTH araC/xylS-type" evidence="4">
    <location>
        <begin position="171"/>
        <end position="270"/>
    </location>
</feature>
<protein>
    <submittedName>
        <fullName evidence="5">AraC family transcriptional regulator</fullName>
    </submittedName>
</protein>
<dbReference type="SUPFAM" id="SSF46689">
    <property type="entry name" value="Homeodomain-like"/>
    <property type="match status" value="2"/>
</dbReference>
<sequence length="274" mass="31432">MESKYIFGKVDDQITQLPVYVTTVGYWDHQEEMVRTEGFPDFQYHQIISGEGELLVDGRRIKVGPGSAFILYPGVPHTYRPLRAPWELVWVSFNGREAERMLAYGGIQASGERQVNGEVLLSKLWGMLAIAESRQEAQGIEFSKLLYSFLLDLSQQLTNSGTLDRQLDRLAPVLSYIEANIHRPLSLQELADTAMITPQYLCLLFKKILNMRPMVYVNQERINLSKALMFRESGKRIQEIGQMVGFDHPSYFSAQFKRYTGMSPEQFKQLHGLK</sequence>
<dbReference type="InterPro" id="IPR037923">
    <property type="entry name" value="HTH-like"/>
</dbReference>
<keyword evidence="3" id="KW-0804">Transcription</keyword>
<dbReference type="Proteomes" id="UP000279446">
    <property type="component" value="Unassembled WGS sequence"/>
</dbReference>
<keyword evidence="6" id="KW-1185">Reference proteome</keyword>
<dbReference type="RefSeq" id="WP_127194504.1">
    <property type="nucleotide sequence ID" value="NZ_RZNY01000030.1"/>
</dbReference>
<dbReference type="InterPro" id="IPR018062">
    <property type="entry name" value="HTH_AraC-typ_CS"/>
</dbReference>
<dbReference type="InterPro" id="IPR009057">
    <property type="entry name" value="Homeodomain-like_sf"/>
</dbReference>
<dbReference type="OrthoDB" id="185320at2"/>
<dbReference type="SMART" id="SM00342">
    <property type="entry name" value="HTH_ARAC"/>
    <property type="match status" value="1"/>
</dbReference>
<comment type="caution">
    <text evidence="5">The sequence shown here is derived from an EMBL/GenBank/DDBJ whole genome shotgun (WGS) entry which is preliminary data.</text>
</comment>
<proteinExistence type="predicted"/>
<dbReference type="PRINTS" id="PR00032">
    <property type="entry name" value="HTHARAC"/>
</dbReference>
<dbReference type="PROSITE" id="PS00041">
    <property type="entry name" value="HTH_ARAC_FAMILY_1"/>
    <property type="match status" value="1"/>
</dbReference>
<evidence type="ECO:0000256" key="3">
    <source>
        <dbReference type="ARBA" id="ARBA00023163"/>
    </source>
</evidence>
<dbReference type="Pfam" id="PF12833">
    <property type="entry name" value="HTH_18"/>
    <property type="match status" value="1"/>
</dbReference>
<dbReference type="Gene3D" id="2.60.120.280">
    <property type="entry name" value="Regulatory protein AraC"/>
    <property type="match status" value="1"/>
</dbReference>
<evidence type="ECO:0000313" key="6">
    <source>
        <dbReference type="Proteomes" id="UP000279446"/>
    </source>
</evidence>
<keyword evidence="1" id="KW-0805">Transcription regulation</keyword>
<evidence type="ECO:0000256" key="1">
    <source>
        <dbReference type="ARBA" id="ARBA00023015"/>
    </source>
</evidence>
<accession>A0A433Y1H6</accession>
<dbReference type="SUPFAM" id="SSF51215">
    <property type="entry name" value="Regulatory protein AraC"/>
    <property type="match status" value="1"/>
</dbReference>
<dbReference type="InterPro" id="IPR018060">
    <property type="entry name" value="HTH_AraC"/>
</dbReference>
<dbReference type="GO" id="GO:0043565">
    <property type="term" value="F:sequence-specific DNA binding"/>
    <property type="evidence" value="ECO:0007669"/>
    <property type="project" value="InterPro"/>
</dbReference>
<dbReference type="GO" id="GO:0003700">
    <property type="term" value="F:DNA-binding transcription factor activity"/>
    <property type="evidence" value="ECO:0007669"/>
    <property type="project" value="InterPro"/>
</dbReference>
<dbReference type="AlphaFoldDB" id="A0A433Y1H6"/>